<evidence type="ECO:0000313" key="2">
    <source>
        <dbReference type="EMBL" id="KAE8718406.1"/>
    </source>
</evidence>
<name>A0A6A3BNC0_HIBSY</name>
<dbReference type="Pfam" id="PF13966">
    <property type="entry name" value="zf-RVT"/>
    <property type="match status" value="1"/>
</dbReference>
<dbReference type="EMBL" id="VEPZ02000812">
    <property type="protein sequence ID" value="KAE8718406.1"/>
    <property type="molecule type" value="Genomic_DNA"/>
</dbReference>
<keyword evidence="3" id="KW-1185">Reference proteome</keyword>
<dbReference type="InterPro" id="IPR026960">
    <property type="entry name" value="RVT-Znf"/>
</dbReference>
<evidence type="ECO:0000313" key="3">
    <source>
        <dbReference type="Proteomes" id="UP000436088"/>
    </source>
</evidence>
<evidence type="ECO:0000259" key="1">
    <source>
        <dbReference type="Pfam" id="PF13966"/>
    </source>
</evidence>
<dbReference type="AlphaFoldDB" id="A0A6A3BNC0"/>
<protein>
    <recommendedName>
        <fullName evidence="1">Reverse transcriptase zinc-binding domain-containing protein</fullName>
    </recommendedName>
</protein>
<reference evidence="2" key="1">
    <citation type="submission" date="2019-09" db="EMBL/GenBank/DDBJ databases">
        <title>Draft genome information of white flower Hibiscus syriacus.</title>
        <authorList>
            <person name="Kim Y.-M."/>
        </authorList>
    </citation>
    <scope>NUCLEOTIDE SEQUENCE [LARGE SCALE GENOMIC DNA]</scope>
    <source>
        <strain evidence="2">YM2019G1</strain>
    </source>
</reference>
<accession>A0A6A3BNC0</accession>
<gene>
    <name evidence="2" type="ORF">F3Y22_tig00110013pilonHSYRG00110</name>
</gene>
<feature type="domain" description="Reverse transcriptase zinc-binding" evidence="1">
    <location>
        <begin position="25"/>
        <end position="111"/>
    </location>
</feature>
<organism evidence="2 3">
    <name type="scientific">Hibiscus syriacus</name>
    <name type="common">Rose of Sharon</name>
    <dbReference type="NCBI Taxonomy" id="106335"/>
    <lineage>
        <taxon>Eukaryota</taxon>
        <taxon>Viridiplantae</taxon>
        <taxon>Streptophyta</taxon>
        <taxon>Embryophyta</taxon>
        <taxon>Tracheophyta</taxon>
        <taxon>Spermatophyta</taxon>
        <taxon>Magnoliopsida</taxon>
        <taxon>eudicotyledons</taxon>
        <taxon>Gunneridae</taxon>
        <taxon>Pentapetalae</taxon>
        <taxon>rosids</taxon>
        <taxon>malvids</taxon>
        <taxon>Malvales</taxon>
        <taxon>Malvaceae</taxon>
        <taxon>Malvoideae</taxon>
        <taxon>Hibiscus</taxon>
    </lineage>
</organism>
<dbReference type="Proteomes" id="UP000436088">
    <property type="component" value="Unassembled WGS sequence"/>
</dbReference>
<sequence>MGMRSPTCIIEVDTLGWRWEDNRHFSTRSAYCYLQDHSAMVSNSDWKFIWRKEVPQRFRVFLWLGRGQRLLTNLEQYRRHLTPSSLCQIYKMGEESVEHVLRSCPMTHNIWSALIPDNNWNAFMNLPFEAWLMSNLCAQAMEFKASNITRKTNENGGTQLPWQKPLEGWVKENVDMDCKPQTNDVTGGGVLRDKNENCYEIPTEEWEECCSHGMSQLHGASSFSLMASDKSNFANSSTGGSSDYLGVRSHRLEKLLTGALQPLLAIILGDDGTIVENEQYEVFMAQDTVLASWLFPPSILFCFLNLSALRLSPMFGKRLISSFPVKEITDALADCGSPVLEIEKIATLLNGHLPEHRSCIAIITASREPFTLEGVIFVLSTDDDHLDNFYTPMNYGQAQNFHGGRGRGRSKLQCQLCGKIDQLVDRCWYRFDKTFLGVSVTPSTHIRPGYESRMSP</sequence>
<comment type="caution">
    <text evidence="2">The sequence shown here is derived from an EMBL/GenBank/DDBJ whole genome shotgun (WGS) entry which is preliminary data.</text>
</comment>
<proteinExistence type="predicted"/>